<reference evidence="2 4" key="1">
    <citation type="submission" date="2015-07" db="EMBL/GenBank/DDBJ databases">
        <authorList>
            <person name="Cajimat M.N.B."/>
            <person name="Milazzo M.L."/>
            <person name="Fulhorst C.F."/>
        </authorList>
    </citation>
    <scope>NUCLEOTIDE SEQUENCE [LARGE SCALE GENOMIC DNA]</scope>
    <source>
        <strain evidence="2">Single colony</strain>
    </source>
</reference>
<accession>A0A0K3CP80</accession>
<dbReference type="STRING" id="5286.A0A0K3CP80"/>
<feature type="compositionally biased region" description="Basic and acidic residues" evidence="1">
    <location>
        <begin position="196"/>
        <end position="213"/>
    </location>
</feature>
<feature type="compositionally biased region" description="Low complexity" evidence="1">
    <location>
        <begin position="166"/>
        <end position="177"/>
    </location>
</feature>
<evidence type="ECO:0000313" key="5">
    <source>
        <dbReference type="Proteomes" id="UP000239560"/>
    </source>
</evidence>
<evidence type="ECO:0000313" key="3">
    <source>
        <dbReference type="EMBL" id="PRQ71121.1"/>
    </source>
</evidence>
<dbReference type="AlphaFoldDB" id="A0A0K3CP80"/>
<dbReference type="OrthoDB" id="2139939at2759"/>
<feature type="region of interest" description="Disordered" evidence="1">
    <location>
        <begin position="14"/>
        <end position="63"/>
    </location>
</feature>
<dbReference type="Proteomes" id="UP000199069">
    <property type="component" value="Unassembled WGS sequence"/>
</dbReference>
<dbReference type="EMBL" id="LCTV02000013">
    <property type="protein sequence ID" value="PRQ71121.1"/>
    <property type="molecule type" value="Genomic_DNA"/>
</dbReference>
<evidence type="ECO:0000313" key="2">
    <source>
        <dbReference type="EMBL" id="CTR10507.1"/>
    </source>
</evidence>
<dbReference type="PANTHER" id="PTHR34117">
    <property type="entry name" value="STYLE CELL-CYCLE INHIBITOR 1"/>
    <property type="match status" value="1"/>
</dbReference>
<feature type="compositionally biased region" description="Basic and acidic residues" evidence="1">
    <location>
        <begin position="287"/>
        <end position="310"/>
    </location>
</feature>
<feature type="compositionally biased region" description="Low complexity" evidence="1">
    <location>
        <begin position="14"/>
        <end position="23"/>
    </location>
</feature>
<evidence type="ECO:0000313" key="4">
    <source>
        <dbReference type="Proteomes" id="UP000199069"/>
    </source>
</evidence>
<sequence>MRLAVPLARLVPTLSSSHPLSSSKQFAPRRWRKREREREKRDRRDERSDSEDDAGPPEGVKELGEDDYFLKATELKLWLWEEKGKKLDNLKTEDARRYFRKFCRAWNRGRLSNNYYNGISPASLPSSISTSHSWSFAKASQADLDAAASVRKSIDTGSKTRSYDAGSSSVVGPSLPSQRGPALGPSMPPSSAVERLQLERDARQSASESERSASHAKRKRESRDARDEERDNRATGRDRLMEKRREGNASRRDFEASREAGMQEFDDDALMGGSTGGGGPPGSFADAVRERERAQQRRDERRKGKDEERKAEICDKLSAFRAKEDQTMAMFREMAAKRFG</sequence>
<dbReference type="Proteomes" id="UP000239560">
    <property type="component" value="Unassembled WGS sequence"/>
</dbReference>
<evidence type="ECO:0000256" key="1">
    <source>
        <dbReference type="SAM" id="MobiDB-lite"/>
    </source>
</evidence>
<dbReference type="InterPro" id="IPR044688">
    <property type="entry name" value="SCI-1-like"/>
</dbReference>
<proteinExistence type="predicted"/>
<dbReference type="PANTHER" id="PTHR34117:SF1">
    <property type="entry name" value="STYLE CELL-CYCLE INHIBITOR 1"/>
    <property type="match status" value="1"/>
</dbReference>
<feature type="compositionally biased region" description="Basic and acidic residues" evidence="1">
    <location>
        <begin position="34"/>
        <end position="47"/>
    </location>
</feature>
<dbReference type="OMA" id="MFAMYLD"/>
<organism evidence="2 4">
    <name type="scientific">Rhodotorula toruloides</name>
    <name type="common">Yeast</name>
    <name type="synonym">Rhodosporidium toruloides</name>
    <dbReference type="NCBI Taxonomy" id="5286"/>
    <lineage>
        <taxon>Eukaryota</taxon>
        <taxon>Fungi</taxon>
        <taxon>Dikarya</taxon>
        <taxon>Basidiomycota</taxon>
        <taxon>Pucciniomycotina</taxon>
        <taxon>Microbotryomycetes</taxon>
        <taxon>Sporidiobolales</taxon>
        <taxon>Sporidiobolaceae</taxon>
        <taxon>Rhodotorula</taxon>
    </lineage>
</organism>
<name>A0A0K3CP80_RHOTO</name>
<keyword evidence="4" id="KW-1185">Reference proteome</keyword>
<feature type="region of interest" description="Disordered" evidence="1">
    <location>
        <begin position="154"/>
        <end position="310"/>
    </location>
</feature>
<gene>
    <name evidence="2" type="primary">FGENESH: predicted gene_13.198</name>
    <name evidence="3" type="ORF">AAT19DRAFT_10661</name>
    <name evidence="2" type="ORF">BN2166_0063680</name>
</gene>
<reference evidence="3 5" key="2">
    <citation type="journal article" date="2018" name="Elife">
        <title>Functional genomics of lipid metabolism in the oleaginous yeast Rhodosporidium toruloides.</title>
        <authorList>
            <person name="Coradetti S.T."/>
            <person name="Pinel D."/>
            <person name="Geiselman G."/>
            <person name="Ito M."/>
            <person name="Mondo S."/>
            <person name="Reilly M.C."/>
            <person name="Cheng Y.F."/>
            <person name="Bauer S."/>
            <person name="Grigoriev I."/>
            <person name="Gladden J.M."/>
            <person name="Simmons B.A."/>
            <person name="Brem R."/>
            <person name="Arkin A.P."/>
            <person name="Skerker J.M."/>
        </authorList>
    </citation>
    <scope>NUCLEOTIDE SEQUENCE [LARGE SCALE GENOMIC DNA]</scope>
    <source>
        <strain evidence="3 5">NBRC 0880</strain>
    </source>
</reference>
<feature type="compositionally biased region" description="Basic and acidic residues" evidence="1">
    <location>
        <begin position="221"/>
        <end position="258"/>
    </location>
</feature>
<dbReference type="EMBL" id="CWKI01000013">
    <property type="protein sequence ID" value="CTR10507.1"/>
    <property type="molecule type" value="Genomic_DNA"/>
</dbReference>
<protein>
    <submittedName>
        <fullName evidence="2">Uncharacterized protein</fullName>
    </submittedName>
</protein>